<protein>
    <recommendedName>
        <fullName evidence="2">Halobacterial output domain-containing protein</fullName>
    </recommendedName>
</protein>
<dbReference type="KEGG" id="hrr:HZS55_10735"/>
<dbReference type="OrthoDB" id="242836at2157"/>
<evidence type="ECO:0000256" key="1">
    <source>
        <dbReference type="SAM" id="MobiDB-lite"/>
    </source>
</evidence>
<feature type="region of interest" description="Disordered" evidence="1">
    <location>
        <begin position="1"/>
        <end position="28"/>
    </location>
</feature>
<keyword evidence="4" id="KW-1185">Reference proteome</keyword>
<feature type="domain" description="Halobacterial output" evidence="2">
    <location>
        <begin position="31"/>
        <end position="99"/>
    </location>
</feature>
<dbReference type="InterPro" id="IPR040624">
    <property type="entry name" value="HalOD1"/>
</dbReference>
<dbReference type="RefSeq" id="WP_179911666.1">
    <property type="nucleotide sequence ID" value="NZ_CP058910.1"/>
</dbReference>
<proteinExistence type="predicted"/>
<sequence length="108" mass="11945">MFRTDRLSDADRRERDIETPTDRGPTDESKALLCVVRAVAAETDLDPLDMEPVFDALDTDTLARVVDRRREVGSTAADSPVRFRYESCDVTVRADGDVTASLRPDGTA</sequence>
<dbReference type="EMBL" id="CP058910">
    <property type="protein sequence ID" value="QLH77747.1"/>
    <property type="molecule type" value="Genomic_DNA"/>
</dbReference>
<dbReference type="Pfam" id="PF18545">
    <property type="entry name" value="HalOD1"/>
    <property type="match status" value="1"/>
</dbReference>
<dbReference type="GeneID" id="56078344"/>
<gene>
    <name evidence="3" type="ORF">HZS55_10735</name>
</gene>
<evidence type="ECO:0000313" key="3">
    <source>
        <dbReference type="EMBL" id="QLH77747.1"/>
    </source>
</evidence>
<name>A0A7D5SQJ6_9EURY</name>
<organism evidence="3 4">
    <name type="scientific">Halosimplex rubrum</name>
    <dbReference type="NCBI Taxonomy" id="869889"/>
    <lineage>
        <taxon>Archaea</taxon>
        <taxon>Methanobacteriati</taxon>
        <taxon>Methanobacteriota</taxon>
        <taxon>Stenosarchaea group</taxon>
        <taxon>Halobacteria</taxon>
        <taxon>Halobacteriales</taxon>
        <taxon>Haloarculaceae</taxon>
        <taxon>Halosimplex</taxon>
    </lineage>
</organism>
<reference evidence="3 4" key="1">
    <citation type="submission" date="2020-07" db="EMBL/GenBank/DDBJ databases">
        <title>Halosimplex pelagicum sp. nov. and Halosimplex rubrum sp. nov., isolated from salted brown alga Laminaria, and emended description of the genus Halosimplex.</title>
        <authorList>
            <person name="Cui H."/>
        </authorList>
    </citation>
    <scope>NUCLEOTIDE SEQUENCE [LARGE SCALE GENOMIC DNA]</scope>
    <source>
        <strain evidence="3 4">R27</strain>
    </source>
</reference>
<accession>A0A7D5SQJ6</accession>
<evidence type="ECO:0000259" key="2">
    <source>
        <dbReference type="Pfam" id="PF18545"/>
    </source>
</evidence>
<dbReference type="AlphaFoldDB" id="A0A7D5SQJ6"/>
<evidence type="ECO:0000313" key="4">
    <source>
        <dbReference type="Proteomes" id="UP000509667"/>
    </source>
</evidence>
<dbReference type="Proteomes" id="UP000509667">
    <property type="component" value="Chromosome"/>
</dbReference>